<evidence type="ECO:0000256" key="1">
    <source>
        <dbReference type="SAM" id="MobiDB-lite"/>
    </source>
</evidence>
<proteinExistence type="predicted"/>
<evidence type="ECO:0000313" key="4">
    <source>
        <dbReference type="Proteomes" id="UP001174934"/>
    </source>
</evidence>
<feature type="transmembrane region" description="Helical" evidence="2">
    <location>
        <begin position="67"/>
        <end position="89"/>
    </location>
</feature>
<dbReference type="EMBL" id="JAULSR010000001">
    <property type="protein sequence ID" value="KAK0637457.1"/>
    <property type="molecule type" value="Genomic_DNA"/>
</dbReference>
<reference evidence="3" key="1">
    <citation type="submission" date="2023-06" db="EMBL/GenBank/DDBJ databases">
        <title>Genome-scale phylogeny and comparative genomics of the fungal order Sordariales.</title>
        <authorList>
            <consortium name="Lawrence Berkeley National Laboratory"/>
            <person name="Hensen N."/>
            <person name="Bonometti L."/>
            <person name="Westerberg I."/>
            <person name="Brannstrom I.O."/>
            <person name="Guillou S."/>
            <person name="Cros-Aarteil S."/>
            <person name="Calhoun S."/>
            <person name="Haridas S."/>
            <person name="Kuo A."/>
            <person name="Mondo S."/>
            <person name="Pangilinan J."/>
            <person name="Riley R."/>
            <person name="LaButti K."/>
            <person name="Andreopoulos B."/>
            <person name="Lipzen A."/>
            <person name="Chen C."/>
            <person name="Yanf M."/>
            <person name="Daum C."/>
            <person name="Ng V."/>
            <person name="Clum A."/>
            <person name="Steindorff A."/>
            <person name="Ohm R."/>
            <person name="Martin F."/>
            <person name="Silar P."/>
            <person name="Natvig D."/>
            <person name="Lalanne C."/>
            <person name="Gautier V."/>
            <person name="Ament-velasquez S.L."/>
            <person name="Kruys A."/>
            <person name="Hutchinson M.I."/>
            <person name="Powell A.J."/>
            <person name="Barry K."/>
            <person name="Miller A.N."/>
            <person name="Grigoriev I.V."/>
            <person name="Debuchy R."/>
            <person name="Gladieux P."/>
            <person name="Thoren M.H."/>
            <person name="Johannesson H."/>
        </authorList>
    </citation>
    <scope>NUCLEOTIDE SEQUENCE</scope>
    <source>
        <strain evidence="3">SMH3391-2</strain>
    </source>
</reference>
<feature type="transmembrane region" description="Helical" evidence="2">
    <location>
        <begin position="37"/>
        <end position="55"/>
    </location>
</feature>
<sequence length="267" mass="29812">MLIASIFVVLSIFVGSWISYRVPPEGFDCRNAAQLSMLGVWVLSFALDFVLALAMDRLLPGERRESWHYEILFVKDLLMAAAVVAAIMYTQVGIFNRCDCFTLWGRAPLALPQIAGVREVLMERIAGEWPIVTFVWIGIELVMCVAIWWWFGEAVGVYLQKDDGGSNMGWVPERVLRAWGRVCSGLGYARRGQEGVDDGGLEMIVIPGVEVNSLLLDRSSVETDGKQQYGNREKQRSDGGYRDEPGLERWASVTMRELVRAQAAQGG</sequence>
<evidence type="ECO:0000256" key="2">
    <source>
        <dbReference type="SAM" id="Phobius"/>
    </source>
</evidence>
<gene>
    <name evidence="3" type="ORF">B0T17DRAFT_521710</name>
</gene>
<dbReference type="Proteomes" id="UP001174934">
    <property type="component" value="Unassembled WGS sequence"/>
</dbReference>
<keyword evidence="2" id="KW-0812">Transmembrane</keyword>
<keyword evidence="4" id="KW-1185">Reference proteome</keyword>
<dbReference type="AlphaFoldDB" id="A0AA39XNT3"/>
<accession>A0AA39XNT3</accession>
<protein>
    <submittedName>
        <fullName evidence="3">Uncharacterized protein</fullName>
    </submittedName>
</protein>
<feature type="region of interest" description="Disordered" evidence="1">
    <location>
        <begin position="221"/>
        <end position="246"/>
    </location>
</feature>
<name>A0AA39XNT3_9PEZI</name>
<comment type="caution">
    <text evidence="3">The sequence shown here is derived from an EMBL/GenBank/DDBJ whole genome shotgun (WGS) entry which is preliminary data.</text>
</comment>
<feature type="transmembrane region" description="Helical" evidence="2">
    <location>
        <begin position="129"/>
        <end position="151"/>
    </location>
</feature>
<organism evidence="3 4">
    <name type="scientific">Bombardia bombarda</name>
    <dbReference type="NCBI Taxonomy" id="252184"/>
    <lineage>
        <taxon>Eukaryota</taxon>
        <taxon>Fungi</taxon>
        <taxon>Dikarya</taxon>
        <taxon>Ascomycota</taxon>
        <taxon>Pezizomycotina</taxon>
        <taxon>Sordariomycetes</taxon>
        <taxon>Sordariomycetidae</taxon>
        <taxon>Sordariales</taxon>
        <taxon>Lasiosphaeriaceae</taxon>
        <taxon>Bombardia</taxon>
    </lineage>
</organism>
<evidence type="ECO:0000313" key="3">
    <source>
        <dbReference type="EMBL" id="KAK0637457.1"/>
    </source>
</evidence>
<keyword evidence="2" id="KW-1133">Transmembrane helix</keyword>
<keyword evidence="2" id="KW-0472">Membrane</keyword>